<evidence type="ECO:0008006" key="4">
    <source>
        <dbReference type="Google" id="ProtNLM"/>
    </source>
</evidence>
<reference evidence="2" key="1">
    <citation type="submission" date="2020-05" db="EMBL/GenBank/DDBJ databases">
        <title>Phylogenomic resolution of chytrid fungi.</title>
        <authorList>
            <person name="Stajich J.E."/>
            <person name="Amses K."/>
            <person name="Simmons R."/>
            <person name="Seto K."/>
            <person name="Myers J."/>
            <person name="Bonds A."/>
            <person name="Quandt C.A."/>
            <person name="Barry K."/>
            <person name="Liu P."/>
            <person name="Grigoriev I."/>
            <person name="Longcore J.E."/>
            <person name="James T.Y."/>
        </authorList>
    </citation>
    <scope>NUCLEOTIDE SEQUENCE</scope>
    <source>
        <strain evidence="2">JEL0476</strain>
    </source>
</reference>
<evidence type="ECO:0000313" key="3">
    <source>
        <dbReference type="Proteomes" id="UP001211065"/>
    </source>
</evidence>
<keyword evidence="1" id="KW-0472">Membrane</keyword>
<organism evidence="2 3">
    <name type="scientific">Clydaea vesicula</name>
    <dbReference type="NCBI Taxonomy" id="447962"/>
    <lineage>
        <taxon>Eukaryota</taxon>
        <taxon>Fungi</taxon>
        <taxon>Fungi incertae sedis</taxon>
        <taxon>Chytridiomycota</taxon>
        <taxon>Chytridiomycota incertae sedis</taxon>
        <taxon>Chytridiomycetes</taxon>
        <taxon>Lobulomycetales</taxon>
        <taxon>Lobulomycetaceae</taxon>
        <taxon>Clydaea</taxon>
    </lineage>
</organism>
<keyword evidence="3" id="KW-1185">Reference proteome</keyword>
<dbReference type="Proteomes" id="UP001211065">
    <property type="component" value="Unassembled WGS sequence"/>
</dbReference>
<accession>A0AAD5XVN1</accession>
<name>A0AAD5XVN1_9FUNG</name>
<sequence>MLVKLGTYCPSEETVEELKLNRTLVLMFLIGSLALFTCTLIYASAKSFGRSKGYKVINEEDVN</sequence>
<protein>
    <recommendedName>
        <fullName evidence="4">Transmembrane protein</fullName>
    </recommendedName>
</protein>
<keyword evidence="1" id="KW-1133">Transmembrane helix</keyword>
<dbReference type="EMBL" id="JADGJW010000306">
    <property type="protein sequence ID" value="KAJ3220328.1"/>
    <property type="molecule type" value="Genomic_DNA"/>
</dbReference>
<evidence type="ECO:0000313" key="2">
    <source>
        <dbReference type="EMBL" id="KAJ3220328.1"/>
    </source>
</evidence>
<dbReference type="AlphaFoldDB" id="A0AAD5XVN1"/>
<keyword evidence="1" id="KW-0812">Transmembrane</keyword>
<evidence type="ECO:0000256" key="1">
    <source>
        <dbReference type="SAM" id="Phobius"/>
    </source>
</evidence>
<comment type="caution">
    <text evidence="2">The sequence shown here is derived from an EMBL/GenBank/DDBJ whole genome shotgun (WGS) entry which is preliminary data.</text>
</comment>
<gene>
    <name evidence="2" type="ORF">HK099_004382</name>
</gene>
<feature type="transmembrane region" description="Helical" evidence="1">
    <location>
        <begin position="24"/>
        <end position="45"/>
    </location>
</feature>
<proteinExistence type="predicted"/>